<dbReference type="InterPro" id="IPR003593">
    <property type="entry name" value="AAA+_ATPase"/>
</dbReference>
<dbReference type="SMART" id="SM00382">
    <property type="entry name" value="AAA"/>
    <property type="match status" value="2"/>
</dbReference>
<dbReference type="RefSeq" id="WP_058929005.1">
    <property type="nucleotide sequence ID" value="NZ_CP013747.1"/>
</dbReference>
<dbReference type="PROSITE" id="PS00211">
    <property type="entry name" value="ABC_TRANSPORTER_1"/>
    <property type="match status" value="1"/>
</dbReference>
<evidence type="ECO:0000256" key="1">
    <source>
        <dbReference type="ARBA" id="ARBA00022448"/>
    </source>
</evidence>
<dbReference type="STRING" id="121292.AU252_00260"/>
<dbReference type="PANTHER" id="PTHR43790:SF3">
    <property type="entry name" value="D-ALLOSE IMPORT ATP-BINDING PROTEIN ALSA-RELATED"/>
    <property type="match status" value="1"/>
</dbReference>
<evidence type="ECO:0000256" key="7">
    <source>
        <dbReference type="ARBA" id="ARBA00022967"/>
    </source>
</evidence>
<dbReference type="PANTHER" id="PTHR43790">
    <property type="entry name" value="CARBOHYDRATE TRANSPORT ATP-BINDING PROTEIN MG119-RELATED"/>
    <property type="match status" value="1"/>
</dbReference>
<keyword evidence="4" id="KW-0677">Repeat</keyword>
<evidence type="ECO:0000256" key="6">
    <source>
        <dbReference type="ARBA" id="ARBA00022840"/>
    </source>
</evidence>
<name>A0A0U3QSD9_9MICC</name>
<keyword evidence="6 10" id="KW-0067">ATP-binding</keyword>
<feature type="domain" description="ABC transporter" evidence="9">
    <location>
        <begin position="9"/>
        <end position="244"/>
    </location>
</feature>
<keyword evidence="5" id="KW-0547">Nucleotide-binding</keyword>
<evidence type="ECO:0000256" key="5">
    <source>
        <dbReference type="ARBA" id="ARBA00022741"/>
    </source>
</evidence>
<dbReference type="GO" id="GO:0005524">
    <property type="term" value="F:ATP binding"/>
    <property type="evidence" value="ECO:0007669"/>
    <property type="project" value="UniProtKB-KW"/>
</dbReference>
<reference evidence="10 11" key="1">
    <citation type="submission" date="2015-12" db="EMBL/GenBank/DDBJ databases">
        <authorList>
            <person name="Shamseldin A."/>
            <person name="Moawad H."/>
            <person name="Abd El-Rahim W.M."/>
            <person name="Sadowsky M.J."/>
        </authorList>
    </citation>
    <scope>NUCLEOTIDE SEQUENCE [LARGE SCALE GENOMIC DNA]</scope>
    <source>
        <strain evidence="10 11">Ar51</strain>
    </source>
</reference>
<feature type="domain" description="ABC transporter" evidence="9">
    <location>
        <begin position="254"/>
        <end position="498"/>
    </location>
</feature>
<gene>
    <name evidence="10" type="ORF">AU252_00260</name>
</gene>
<evidence type="ECO:0000256" key="3">
    <source>
        <dbReference type="ARBA" id="ARBA00022597"/>
    </source>
</evidence>
<proteinExistence type="predicted"/>
<dbReference type="GO" id="GO:0016887">
    <property type="term" value="F:ATP hydrolysis activity"/>
    <property type="evidence" value="ECO:0007669"/>
    <property type="project" value="InterPro"/>
</dbReference>
<dbReference type="EMBL" id="CP013747">
    <property type="protein sequence ID" value="ALV39788.1"/>
    <property type="molecule type" value="Genomic_DNA"/>
</dbReference>
<evidence type="ECO:0000313" key="11">
    <source>
        <dbReference type="Proteomes" id="UP000065151"/>
    </source>
</evidence>
<dbReference type="CDD" id="cd03215">
    <property type="entry name" value="ABC_Carb_Monos_II"/>
    <property type="match status" value="1"/>
</dbReference>
<dbReference type="InterPro" id="IPR027417">
    <property type="entry name" value="P-loop_NTPase"/>
</dbReference>
<evidence type="ECO:0000259" key="9">
    <source>
        <dbReference type="PROSITE" id="PS50893"/>
    </source>
</evidence>
<accession>A0A0U3QSD9</accession>
<dbReference type="PROSITE" id="PS50893">
    <property type="entry name" value="ABC_TRANSPORTER_2"/>
    <property type="match status" value="2"/>
</dbReference>
<dbReference type="InterPro" id="IPR017871">
    <property type="entry name" value="ABC_transporter-like_CS"/>
</dbReference>
<dbReference type="Proteomes" id="UP000065151">
    <property type="component" value="Chromosome"/>
</dbReference>
<evidence type="ECO:0000256" key="4">
    <source>
        <dbReference type="ARBA" id="ARBA00022737"/>
    </source>
</evidence>
<keyword evidence="2" id="KW-1003">Cell membrane</keyword>
<dbReference type="Pfam" id="PF00005">
    <property type="entry name" value="ABC_tran"/>
    <property type="match status" value="2"/>
</dbReference>
<keyword evidence="3" id="KW-0762">Sugar transport</keyword>
<keyword evidence="7" id="KW-1278">Translocase</keyword>
<dbReference type="KEGG" id="psul:AU252_00260"/>
<dbReference type="SUPFAM" id="SSF52540">
    <property type="entry name" value="P-loop containing nucleoside triphosphate hydrolases"/>
    <property type="match status" value="2"/>
</dbReference>
<dbReference type="Gene3D" id="3.40.50.300">
    <property type="entry name" value="P-loop containing nucleotide triphosphate hydrolases"/>
    <property type="match status" value="2"/>
</dbReference>
<dbReference type="InterPro" id="IPR003439">
    <property type="entry name" value="ABC_transporter-like_ATP-bd"/>
</dbReference>
<dbReference type="AlphaFoldDB" id="A0A0U3QSD9"/>
<dbReference type="InterPro" id="IPR050107">
    <property type="entry name" value="ABC_carbohydrate_import_ATPase"/>
</dbReference>
<protein>
    <submittedName>
        <fullName evidence="10">ABC transporter ATP-binding protein</fullName>
    </submittedName>
</protein>
<evidence type="ECO:0000256" key="2">
    <source>
        <dbReference type="ARBA" id="ARBA00022475"/>
    </source>
</evidence>
<evidence type="ECO:0000256" key="8">
    <source>
        <dbReference type="ARBA" id="ARBA00023136"/>
    </source>
</evidence>
<sequence>MTGSTPLRLKASGIFKSYGAVNALSDVHFELRAGEVMALLGENGAGKSTIVKVISGLVSPDKGSIEIDGTPANISSVSLSQAAGIAVVQQEFSTVGTMTVAQNLVLGQLAAPWWWSPRKLNDNAVAVLERVGLAGLNPSTPVEELSVAEMQLLEIARVLARDAKVIIFDEPTAALSDAEIVRVLGAVKRLASEGRSVVYVTHRLGEVFEIADRVTVFRNGMSEAPLEVKELDVETIVAKMIGRELGHLYPGKAAAVGEVVMEARGLRIPELRSEINLTLRRGEILGLTGQLGSGTSELMEAFAGVGEIVSGEIIVDGQALNTRGRQNGISAGVAYCSADRKKDGIFARVPIRRNLSSPWLHRLSAVGFVSARAEVDETNRYAGHFAIDLKRMNSNVGTLSGGNQQKVALGKWLGINPRVLLVEEPTRGVDIGARADIYAQLRRLSDSGVGVIVSSSDTNEVLGLSDTIATYFRGEQTSIRPAEEWTESALVREVMHREEVNHD</sequence>
<evidence type="ECO:0000313" key="10">
    <source>
        <dbReference type="EMBL" id="ALV39788.1"/>
    </source>
</evidence>
<organism evidence="10">
    <name type="scientific">Pseudarthrobacter sulfonivorans</name>
    <dbReference type="NCBI Taxonomy" id="121292"/>
    <lineage>
        <taxon>Bacteria</taxon>
        <taxon>Bacillati</taxon>
        <taxon>Actinomycetota</taxon>
        <taxon>Actinomycetes</taxon>
        <taxon>Micrococcales</taxon>
        <taxon>Micrococcaceae</taxon>
        <taxon>Pseudarthrobacter</taxon>
    </lineage>
</organism>
<keyword evidence="8" id="KW-0472">Membrane</keyword>
<dbReference type="CDD" id="cd03216">
    <property type="entry name" value="ABC_Carb_Monos_I"/>
    <property type="match status" value="1"/>
</dbReference>
<keyword evidence="1" id="KW-0813">Transport</keyword>